<gene>
    <name evidence="1" type="ORF">GCM10009767_01410</name>
</gene>
<evidence type="ECO:0000313" key="1">
    <source>
        <dbReference type="EMBL" id="GAA1746489.1"/>
    </source>
</evidence>
<proteinExistence type="predicted"/>
<organism evidence="1 2">
    <name type="scientific">Kocuria aegyptia</name>
    <dbReference type="NCBI Taxonomy" id="330943"/>
    <lineage>
        <taxon>Bacteria</taxon>
        <taxon>Bacillati</taxon>
        <taxon>Actinomycetota</taxon>
        <taxon>Actinomycetes</taxon>
        <taxon>Micrococcales</taxon>
        <taxon>Micrococcaceae</taxon>
        <taxon>Kocuria</taxon>
    </lineage>
</organism>
<comment type="caution">
    <text evidence="1">The sequence shown here is derived from an EMBL/GenBank/DDBJ whole genome shotgun (WGS) entry which is preliminary data.</text>
</comment>
<name>A0ABN2K1L1_9MICC</name>
<evidence type="ECO:0000313" key="2">
    <source>
        <dbReference type="Proteomes" id="UP001501204"/>
    </source>
</evidence>
<accession>A0ABN2K1L1</accession>
<protein>
    <submittedName>
        <fullName evidence="1">Uncharacterized protein</fullName>
    </submittedName>
</protein>
<sequence>MTLDRERVHVVQVEERARGRATNMGYVEAFENGWIQDPHLGGLDPYPAPSDTNPALSRTHIHLGCAALRDNCSQKAAGSGKSGIPRHAARASHVGLMHPECHAQYSLILAS</sequence>
<reference evidence="1 2" key="1">
    <citation type="journal article" date="2019" name="Int. J. Syst. Evol. Microbiol.">
        <title>The Global Catalogue of Microorganisms (GCM) 10K type strain sequencing project: providing services to taxonomists for standard genome sequencing and annotation.</title>
        <authorList>
            <consortium name="The Broad Institute Genomics Platform"/>
            <consortium name="The Broad Institute Genome Sequencing Center for Infectious Disease"/>
            <person name="Wu L."/>
            <person name="Ma J."/>
        </authorList>
    </citation>
    <scope>NUCLEOTIDE SEQUENCE [LARGE SCALE GENOMIC DNA]</scope>
    <source>
        <strain evidence="1 2">JCM 14735</strain>
    </source>
</reference>
<dbReference type="EMBL" id="BAAAOA010000004">
    <property type="protein sequence ID" value="GAA1746489.1"/>
    <property type="molecule type" value="Genomic_DNA"/>
</dbReference>
<keyword evidence="2" id="KW-1185">Reference proteome</keyword>
<dbReference type="Proteomes" id="UP001501204">
    <property type="component" value="Unassembled WGS sequence"/>
</dbReference>